<evidence type="ECO:0000313" key="4">
    <source>
        <dbReference type="Proteomes" id="UP000294933"/>
    </source>
</evidence>
<dbReference type="Proteomes" id="UP000294933">
    <property type="component" value="Unassembled WGS sequence"/>
</dbReference>
<accession>A0A4Y7PUW9</accession>
<feature type="domain" description="DUF6535" evidence="2">
    <location>
        <begin position="1"/>
        <end position="154"/>
    </location>
</feature>
<dbReference type="EMBL" id="ML170203">
    <property type="protein sequence ID" value="TDL18848.1"/>
    <property type="molecule type" value="Genomic_DNA"/>
</dbReference>
<keyword evidence="1" id="KW-1133">Transmembrane helix</keyword>
<name>A0A4Y7PUW9_9AGAM</name>
<organism evidence="3 4">
    <name type="scientific">Rickenella mellea</name>
    <dbReference type="NCBI Taxonomy" id="50990"/>
    <lineage>
        <taxon>Eukaryota</taxon>
        <taxon>Fungi</taxon>
        <taxon>Dikarya</taxon>
        <taxon>Basidiomycota</taxon>
        <taxon>Agaricomycotina</taxon>
        <taxon>Agaricomycetes</taxon>
        <taxon>Hymenochaetales</taxon>
        <taxon>Rickenellaceae</taxon>
        <taxon>Rickenella</taxon>
    </lineage>
</organism>
<dbReference type="AlphaFoldDB" id="A0A4Y7PUW9"/>
<feature type="transmembrane region" description="Helical" evidence="1">
    <location>
        <begin position="135"/>
        <end position="154"/>
    </location>
</feature>
<protein>
    <recommendedName>
        <fullName evidence="2">DUF6535 domain-containing protein</fullName>
    </recommendedName>
</protein>
<gene>
    <name evidence="3" type="ORF">BD410DRAFT_878071</name>
</gene>
<proteinExistence type="predicted"/>
<feature type="non-terminal residue" evidence="3">
    <location>
        <position position="155"/>
    </location>
</feature>
<feature type="transmembrane region" description="Helical" evidence="1">
    <location>
        <begin position="77"/>
        <end position="96"/>
    </location>
</feature>
<dbReference type="STRING" id="50990.A0A4Y7PUW9"/>
<reference evidence="3 4" key="1">
    <citation type="submission" date="2018-06" db="EMBL/GenBank/DDBJ databases">
        <title>A transcriptomic atlas of mushroom development highlights an independent origin of complex multicellularity.</title>
        <authorList>
            <consortium name="DOE Joint Genome Institute"/>
            <person name="Krizsan K."/>
            <person name="Almasi E."/>
            <person name="Merenyi Z."/>
            <person name="Sahu N."/>
            <person name="Viragh M."/>
            <person name="Koszo T."/>
            <person name="Mondo S."/>
            <person name="Kiss B."/>
            <person name="Balint B."/>
            <person name="Kues U."/>
            <person name="Barry K."/>
            <person name="Hegedus J.C."/>
            <person name="Henrissat B."/>
            <person name="Johnson J."/>
            <person name="Lipzen A."/>
            <person name="Ohm R."/>
            <person name="Nagy I."/>
            <person name="Pangilinan J."/>
            <person name="Yan J."/>
            <person name="Xiong Y."/>
            <person name="Grigoriev I.V."/>
            <person name="Hibbett D.S."/>
            <person name="Nagy L.G."/>
        </authorList>
    </citation>
    <scope>NUCLEOTIDE SEQUENCE [LARGE SCALE GENOMIC DNA]</scope>
    <source>
        <strain evidence="3 4">SZMC22713</strain>
    </source>
</reference>
<dbReference type="Pfam" id="PF20153">
    <property type="entry name" value="DUF6535"/>
    <property type="match status" value="1"/>
</dbReference>
<keyword evidence="1" id="KW-0812">Transmembrane</keyword>
<dbReference type="VEuPathDB" id="FungiDB:BD410DRAFT_878071"/>
<keyword evidence="4" id="KW-1185">Reference proteome</keyword>
<evidence type="ECO:0000256" key="1">
    <source>
        <dbReference type="SAM" id="Phobius"/>
    </source>
</evidence>
<evidence type="ECO:0000313" key="3">
    <source>
        <dbReference type="EMBL" id="TDL18848.1"/>
    </source>
</evidence>
<dbReference type="InterPro" id="IPR045338">
    <property type="entry name" value="DUF6535"/>
</dbReference>
<sequence length="155" mass="16953">MEGILIFAGLFSASVTAFIVEGYKKLSPDSGDMTVALLVQISSQLVAISNGTNLNTLPHSPANVPFRPTASMVGVNVLWFLSLTLGLICALSATMVQQWARNYLQLVERRPAPSNRARIRAFLYEGIKKFRMTGVVEAIPTLLHVSLLLFIMGLF</sequence>
<dbReference type="OrthoDB" id="3219854at2759"/>
<evidence type="ECO:0000259" key="2">
    <source>
        <dbReference type="Pfam" id="PF20153"/>
    </source>
</evidence>
<keyword evidence="1" id="KW-0472">Membrane</keyword>